<name>A0A9D4Z488_ADICA</name>
<dbReference type="EMBL" id="JABFUD020000022">
    <property type="protein sequence ID" value="KAI5061883.1"/>
    <property type="molecule type" value="Genomic_DNA"/>
</dbReference>
<evidence type="ECO:0000313" key="1">
    <source>
        <dbReference type="EMBL" id="KAI5061883.1"/>
    </source>
</evidence>
<dbReference type="AlphaFoldDB" id="A0A9D4Z488"/>
<reference evidence="1" key="1">
    <citation type="submission" date="2021-01" db="EMBL/GenBank/DDBJ databases">
        <title>Adiantum capillus-veneris genome.</title>
        <authorList>
            <person name="Fang Y."/>
            <person name="Liao Q."/>
        </authorList>
    </citation>
    <scope>NUCLEOTIDE SEQUENCE</scope>
    <source>
        <strain evidence="1">H3</strain>
        <tissue evidence="1">Leaf</tissue>
    </source>
</reference>
<protein>
    <submittedName>
        <fullName evidence="1">Uncharacterized protein</fullName>
    </submittedName>
</protein>
<sequence>MLHLLMASHQVRAHHIQYETSKLVADMVPRCDYPRYGSGHGSPLRCSQVSSKEPINKGIGQVTSGKPWWSIDMLTKPVAHLAMCNAVLQSWIVDRNGQFQDNGQEP</sequence>
<keyword evidence="2" id="KW-1185">Reference proteome</keyword>
<gene>
    <name evidence="1" type="ORF">GOP47_0022422</name>
</gene>
<accession>A0A9D4Z488</accession>
<proteinExistence type="predicted"/>
<evidence type="ECO:0000313" key="2">
    <source>
        <dbReference type="Proteomes" id="UP000886520"/>
    </source>
</evidence>
<organism evidence="1 2">
    <name type="scientific">Adiantum capillus-veneris</name>
    <name type="common">Maidenhair fern</name>
    <dbReference type="NCBI Taxonomy" id="13818"/>
    <lineage>
        <taxon>Eukaryota</taxon>
        <taxon>Viridiplantae</taxon>
        <taxon>Streptophyta</taxon>
        <taxon>Embryophyta</taxon>
        <taxon>Tracheophyta</taxon>
        <taxon>Polypodiopsida</taxon>
        <taxon>Polypodiidae</taxon>
        <taxon>Polypodiales</taxon>
        <taxon>Pteridineae</taxon>
        <taxon>Pteridaceae</taxon>
        <taxon>Vittarioideae</taxon>
        <taxon>Adiantum</taxon>
    </lineage>
</organism>
<dbReference type="Proteomes" id="UP000886520">
    <property type="component" value="Chromosome 22"/>
</dbReference>
<comment type="caution">
    <text evidence="1">The sequence shown here is derived from an EMBL/GenBank/DDBJ whole genome shotgun (WGS) entry which is preliminary data.</text>
</comment>